<evidence type="ECO:0000313" key="7">
    <source>
        <dbReference type="Proteomes" id="UP001437256"/>
    </source>
</evidence>
<feature type="domain" description="Protein kinase" evidence="5">
    <location>
        <begin position="46"/>
        <end position="334"/>
    </location>
</feature>
<dbReference type="PANTHER" id="PTHR45832">
    <property type="entry name" value="SERINE/THREONINE-PROTEIN KINASE SAMKA-RELATED-RELATED"/>
    <property type="match status" value="1"/>
</dbReference>
<dbReference type="SUPFAM" id="SSF56112">
    <property type="entry name" value="Protein kinase-like (PK-like)"/>
    <property type="match status" value="1"/>
</dbReference>
<name>A0ABR2ZRE2_9AGAR</name>
<comment type="similarity">
    <text evidence="1">Belongs to the protein kinase superfamily. STE Ser/Thr protein kinase family. STE20 subfamily.</text>
</comment>
<dbReference type="EMBL" id="JBBXMP010000066">
    <property type="protein sequence ID" value="KAL0064151.1"/>
    <property type="molecule type" value="Genomic_DNA"/>
</dbReference>
<dbReference type="InterPro" id="IPR051931">
    <property type="entry name" value="PAK3-like"/>
</dbReference>
<sequence>MLGTAIKIVLLRSVLKASYSGAYPNPPPDFPGTDLLMSAKSSLKRIYASPMISIPDNSLVRQKPQTSTSVVAEHVLYVLKMTAHRAERENEGRKSLPRSPYTEVLMLALSEHPNVAEFVGSYQSYVPANDEFVGVITRQRTQGVSLTEIIRNNTLDDHHISRVCLEVPSISLFAPINFQIMAQAVGVGVRSLALSSSSEDHPWKADFVDNAESMEAPHWLAPEIARQHRVGLYNDDDETTTIVRHRPEPSFLAKAKADIWSLGITVFEMIEGNPPYHDKPDRFSVLRCIIENGTPTLKNPESCSRELKRFLSAIVCVDLMSRNSATEILESPFLEQACYQTGMVLLLQFKLQA</sequence>
<keyword evidence="6" id="KW-0808">Transferase</keyword>
<organism evidence="6 7">
    <name type="scientific">Marasmius tenuissimus</name>
    <dbReference type="NCBI Taxonomy" id="585030"/>
    <lineage>
        <taxon>Eukaryota</taxon>
        <taxon>Fungi</taxon>
        <taxon>Dikarya</taxon>
        <taxon>Basidiomycota</taxon>
        <taxon>Agaricomycotina</taxon>
        <taxon>Agaricomycetes</taxon>
        <taxon>Agaricomycetidae</taxon>
        <taxon>Agaricales</taxon>
        <taxon>Marasmiineae</taxon>
        <taxon>Marasmiaceae</taxon>
        <taxon>Marasmius</taxon>
    </lineage>
</organism>
<keyword evidence="6" id="KW-0418">Kinase</keyword>
<feature type="chain" id="PRO_5045674100" evidence="4">
    <location>
        <begin position="23"/>
        <end position="353"/>
    </location>
</feature>
<evidence type="ECO:0000256" key="4">
    <source>
        <dbReference type="SAM" id="SignalP"/>
    </source>
</evidence>
<dbReference type="PANTHER" id="PTHR45832:SF22">
    <property type="entry name" value="SERINE_THREONINE-PROTEIN KINASE SAMKA-RELATED"/>
    <property type="match status" value="1"/>
</dbReference>
<dbReference type="InterPro" id="IPR000719">
    <property type="entry name" value="Prot_kinase_dom"/>
</dbReference>
<reference evidence="6 7" key="1">
    <citation type="submission" date="2024-05" db="EMBL/GenBank/DDBJ databases">
        <title>A draft genome resource for the thread blight pathogen Marasmius tenuissimus strain MS-2.</title>
        <authorList>
            <person name="Yulfo-Soto G.E."/>
            <person name="Baruah I.K."/>
            <person name="Amoako-Attah I."/>
            <person name="Bukari Y."/>
            <person name="Meinhardt L.W."/>
            <person name="Bailey B.A."/>
            <person name="Cohen S.P."/>
        </authorList>
    </citation>
    <scope>NUCLEOTIDE SEQUENCE [LARGE SCALE GENOMIC DNA]</scope>
    <source>
        <strain evidence="6 7">MS-2</strain>
    </source>
</reference>
<evidence type="ECO:0000313" key="6">
    <source>
        <dbReference type="EMBL" id="KAL0064151.1"/>
    </source>
</evidence>
<accession>A0ABR2ZRE2</accession>
<dbReference type="Gene3D" id="1.10.510.10">
    <property type="entry name" value="Transferase(Phosphotransferase) domain 1"/>
    <property type="match status" value="1"/>
</dbReference>
<evidence type="ECO:0000256" key="1">
    <source>
        <dbReference type="ARBA" id="ARBA00008874"/>
    </source>
</evidence>
<feature type="signal peptide" evidence="4">
    <location>
        <begin position="1"/>
        <end position="22"/>
    </location>
</feature>
<proteinExistence type="inferred from homology"/>
<comment type="caution">
    <text evidence="6">The sequence shown here is derived from an EMBL/GenBank/DDBJ whole genome shotgun (WGS) entry which is preliminary data.</text>
</comment>
<dbReference type="Proteomes" id="UP001437256">
    <property type="component" value="Unassembled WGS sequence"/>
</dbReference>
<dbReference type="SMART" id="SM00220">
    <property type="entry name" value="S_TKc"/>
    <property type="match status" value="1"/>
</dbReference>
<keyword evidence="4" id="KW-0732">Signal</keyword>
<dbReference type="Pfam" id="PF00069">
    <property type="entry name" value="Pkinase"/>
    <property type="match status" value="1"/>
</dbReference>
<keyword evidence="3" id="KW-0067">ATP-binding</keyword>
<gene>
    <name evidence="6" type="primary">STE20</name>
    <name evidence="6" type="ORF">AAF712_008873</name>
</gene>
<evidence type="ECO:0000259" key="5">
    <source>
        <dbReference type="PROSITE" id="PS50011"/>
    </source>
</evidence>
<evidence type="ECO:0000256" key="3">
    <source>
        <dbReference type="ARBA" id="ARBA00022840"/>
    </source>
</evidence>
<keyword evidence="2" id="KW-0547">Nucleotide-binding</keyword>
<protein>
    <submittedName>
        <fullName evidence="6">Signal transducing kinase of the PAK</fullName>
        <ecNumber evidence="6">2.7.11.1</ecNumber>
    </submittedName>
</protein>
<dbReference type="GO" id="GO:0004674">
    <property type="term" value="F:protein serine/threonine kinase activity"/>
    <property type="evidence" value="ECO:0007669"/>
    <property type="project" value="UniProtKB-EC"/>
</dbReference>
<dbReference type="InterPro" id="IPR011009">
    <property type="entry name" value="Kinase-like_dom_sf"/>
</dbReference>
<dbReference type="EC" id="2.7.11.1" evidence="6"/>
<dbReference type="PROSITE" id="PS50011">
    <property type="entry name" value="PROTEIN_KINASE_DOM"/>
    <property type="match status" value="1"/>
</dbReference>
<keyword evidence="7" id="KW-1185">Reference proteome</keyword>
<evidence type="ECO:0000256" key="2">
    <source>
        <dbReference type="ARBA" id="ARBA00022741"/>
    </source>
</evidence>